<proteinExistence type="predicted"/>
<dbReference type="RefSeq" id="WP_122060014.1">
    <property type="nucleotide sequence ID" value="NZ_RFAQ01000078.1"/>
</dbReference>
<gene>
    <name evidence="1" type="ORF">D9O40_17025</name>
</gene>
<comment type="caution">
    <text evidence="1">The sequence shown here is derived from an EMBL/GenBank/DDBJ whole genome shotgun (WGS) entry which is preliminary data.</text>
</comment>
<reference evidence="1 2" key="1">
    <citation type="submission" date="2018-10" db="EMBL/GenBank/DDBJ databases">
        <title>Genome-centric metagenomics revealed C2 chemical producing, CO utilizing Clostridium with novel acetogenic gene cluster.</title>
        <authorList>
            <person name="Kang H."/>
            <person name="Park B."/>
            <person name="Choi I.G."/>
            <person name="Chang I.S."/>
        </authorList>
    </citation>
    <scope>NUCLEOTIDE SEQUENCE [LARGE SCALE GENOMIC DNA]</scope>
    <source>
        <strain evidence="1 2">H21-9</strain>
    </source>
</reference>
<sequence length="96" mass="11603">MDITNMPPDTVLTEEMFDPQQGERFMAIEHHKSKFNEIIRESTKDQLEAYRVYRRINHRDKILVRAMVTYSDLPKQFGYDVEYIMDYEIIEILEGR</sequence>
<dbReference type="AlphaFoldDB" id="A0A3M0S8A9"/>
<accession>A0A3M0S8A9</accession>
<protein>
    <submittedName>
        <fullName evidence="1">Uncharacterized protein</fullName>
    </submittedName>
</protein>
<evidence type="ECO:0000313" key="1">
    <source>
        <dbReference type="EMBL" id="RMC94786.1"/>
    </source>
</evidence>
<name>A0A3M0S8A9_9CLOT</name>
<dbReference type="Proteomes" id="UP000277999">
    <property type="component" value="Unassembled WGS sequence"/>
</dbReference>
<dbReference type="EMBL" id="RFAQ01000078">
    <property type="protein sequence ID" value="RMC94786.1"/>
    <property type="molecule type" value="Genomic_DNA"/>
</dbReference>
<organism evidence="1 2">
    <name type="scientific">Clostridium autoethanogenum</name>
    <dbReference type="NCBI Taxonomy" id="84023"/>
    <lineage>
        <taxon>Bacteria</taxon>
        <taxon>Bacillati</taxon>
        <taxon>Bacillota</taxon>
        <taxon>Clostridia</taxon>
        <taxon>Eubacteriales</taxon>
        <taxon>Clostridiaceae</taxon>
        <taxon>Clostridium</taxon>
    </lineage>
</organism>
<evidence type="ECO:0000313" key="2">
    <source>
        <dbReference type="Proteomes" id="UP000277999"/>
    </source>
</evidence>